<gene>
    <name evidence="1" type="ORF">RN001_013642</name>
</gene>
<name>A0AAN7PS06_9COLE</name>
<accession>A0AAN7PS06</accession>
<evidence type="ECO:0000313" key="1">
    <source>
        <dbReference type="EMBL" id="KAK4874282.1"/>
    </source>
</evidence>
<sequence>MGYTSPRQIFNAEEEFQLETYIKKACDIYFGLTLTEVRKLANDCGKALLKSLP</sequence>
<protein>
    <submittedName>
        <fullName evidence="1">Uncharacterized protein</fullName>
    </submittedName>
</protein>
<proteinExistence type="predicted"/>
<reference evidence="2" key="1">
    <citation type="submission" date="2023-01" db="EMBL/GenBank/DDBJ databases">
        <title>Key to firefly adult light organ development and bioluminescence: homeobox transcription factors regulate luciferase expression and transportation to peroxisome.</title>
        <authorList>
            <person name="Fu X."/>
        </authorList>
    </citation>
    <scope>NUCLEOTIDE SEQUENCE [LARGE SCALE GENOMIC DNA]</scope>
</reference>
<keyword evidence="2" id="KW-1185">Reference proteome</keyword>
<organism evidence="1 2">
    <name type="scientific">Aquatica leii</name>
    <dbReference type="NCBI Taxonomy" id="1421715"/>
    <lineage>
        <taxon>Eukaryota</taxon>
        <taxon>Metazoa</taxon>
        <taxon>Ecdysozoa</taxon>
        <taxon>Arthropoda</taxon>
        <taxon>Hexapoda</taxon>
        <taxon>Insecta</taxon>
        <taxon>Pterygota</taxon>
        <taxon>Neoptera</taxon>
        <taxon>Endopterygota</taxon>
        <taxon>Coleoptera</taxon>
        <taxon>Polyphaga</taxon>
        <taxon>Elateriformia</taxon>
        <taxon>Elateroidea</taxon>
        <taxon>Lampyridae</taxon>
        <taxon>Luciolinae</taxon>
        <taxon>Aquatica</taxon>
    </lineage>
</organism>
<dbReference type="EMBL" id="JARPUR010000006">
    <property type="protein sequence ID" value="KAK4874282.1"/>
    <property type="molecule type" value="Genomic_DNA"/>
</dbReference>
<dbReference type="Proteomes" id="UP001353858">
    <property type="component" value="Unassembled WGS sequence"/>
</dbReference>
<comment type="caution">
    <text evidence="1">The sequence shown here is derived from an EMBL/GenBank/DDBJ whole genome shotgun (WGS) entry which is preliminary data.</text>
</comment>
<dbReference type="AlphaFoldDB" id="A0AAN7PS06"/>
<evidence type="ECO:0000313" key="2">
    <source>
        <dbReference type="Proteomes" id="UP001353858"/>
    </source>
</evidence>